<sequence length="467" mass="50675">MSHKLEGMKRALVVVMALVASVLTAVPAHAAPCGWDDKTGWVARENAKPGAKQWDQGAPVRTSADFSRRVKVKRIEGWFGATSAQCGQNVALHLVGTQKNSDTTISIYRMGYYDGARARLVAVEKISGRLWKFEPNENTPPGQYLFRLDASHRKTSFVPLIIRNGKSRSAITFISSVLTWQAYNQWGGASLYKGPDAKRESKALSVTFNRPYDGDGAGQFRYMELPALSLAERAGYEINYITDIDLDSDPTTLRNTKSIVVGGHSEYWTARMRGAIDASVNTGINLVSLGGNTSYNKVTYDPKTRTMSEVIMWRDLSIKKSESLLLGSRFFASGVKSDYIVRSAVQWPFNSLKKGQKIAGVVGRDVGAPAVAGKSVGVEVLASSAPVGVKKLAAIATYYTRESGAGILNINTSGWVCAIDNKCPGGHVFAMKTRKQIAGVTGAIFEGLTRGPLGKWRPATIDIPAQL</sequence>
<dbReference type="EMBL" id="CAFBLY010000017">
    <property type="protein sequence ID" value="CAB4880651.1"/>
    <property type="molecule type" value="Genomic_DNA"/>
</dbReference>
<dbReference type="AlphaFoldDB" id="A0A6J6YTS6"/>
<reference evidence="3" key="1">
    <citation type="submission" date="2020-05" db="EMBL/GenBank/DDBJ databases">
        <authorList>
            <person name="Chiriac C."/>
            <person name="Salcher M."/>
            <person name="Ghai R."/>
            <person name="Kavagutti S V."/>
        </authorList>
    </citation>
    <scope>NUCLEOTIDE SEQUENCE</scope>
</reference>
<proteinExistence type="predicted"/>
<organism evidence="3">
    <name type="scientific">freshwater metagenome</name>
    <dbReference type="NCBI Taxonomy" id="449393"/>
    <lineage>
        <taxon>unclassified sequences</taxon>
        <taxon>metagenomes</taxon>
        <taxon>ecological metagenomes</taxon>
    </lineage>
</organism>
<dbReference type="EMBL" id="CAFAAY010000015">
    <property type="protein sequence ID" value="CAB4810628.1"/>
    <property type="molecule type" value="Genomic_DNA"/>
</dbReference>
<feature type="domain" description="N,N-dimethylformamidase beta subunit-like C-terminal" evidence="1">
    <location>
        <begin position="105"/>
        <end position="423"/>
    </location>
</feature>
<dbReference type="EMBL" id="CAEZZI010000020">
    <property type="protein sequence ID" value="CAB4750221.1"/>
    <property type="molecule type" value="Genomic_DNA"/>
</dbReference>
<evidence type="ECO:0000313" key="5">
    <source>
        <dbReference type="EMBL" id="CAB5027357.1"/>
    </source>
</evidence>
<name>A0A6J6YTS6_9ZZZZ</name>
<accession>A0A6J6YTS6</accession>
<protein>
    <submittedName>
        <fullName evidence="3">Unannotated protein</fullName>
    </submittedName>
</protein>
<dbReference type="Pfam" id="PF20254">
    <property type="entry name" value="DMFA2_C"/>
    <property type="match status" value="1"/>
</dbReference>
<gene>
    <name evidence="2" type="ORF">UFOPK2842_00334</name>
    <name evidence="3" type="ORF">UFOPK3124_00369</name>
    <name evidence="4" type="ORF">UFOPK3480_00364</name>
    <name evidence="5" type="ORF">UFOPK4165_00353</name>
</gene>
<evidence type="ECO:0000313" key="3">
    <source>
        <dbReference type="EMBL" id="CAB4810628.1"/>
    </source>
</evidence>
<evidence type="ECO:0000259" key="1">
    <source>
        <dbReference type="Pfam" id="PF20254"/>
    </source>
</evidence>
<dbReference type="InterPro" id="IPR046540">
    <property type="entry name" value="DMFA2_C"/>
</dbReference>
<evidence type="ECO:0000313" key="2">
    <source>
        <dbReference type="EMBL" id="CAB4750221.1"/>
    </source>
</evidence>
<evidence type="ECO:0000313" key="4">
    <source>
        <dbReference type="EMBL" id="CAB4880651.1"/>
    </source>
</evidence>
<dbReference type="EMBL" id="CAFBPV010000019">
    <property type="protein sequence ID" value="CAB5027357.1"/>
    <property type="molecule type" value="Genomic_DNA"/>
</dbReference>